<dbReference type="GO" id="GO:0051536">
    <property type="term" value="F:iron-sulfur cluster binding"/>
    <property type="evidence" value="ECO:0007669"/>
    <property type="project" value="InterPro"/>
</dbReference>
<evidence type="ECO:0000259" key="1">
    <source>
        <dbReference type="Pfam" id="PF14691"/>
    </source>
</evidence>
<dbReference type="Pfam" id="PF14691">
    <property type="entry name" value="Fer4_20"/>
    <property type="match status" value="1"/>
</dbReference>
<proteinExistence type="predicted"/>
<reference evidence="2" key="1">
    <citation type="journal article" date="2014" name="Front. Microbiol.">
        <title>High frequency of phylogenetically diverse reductive dehalogenase-homologous genes in deep subseafloor sedimentary metagenomes.</title>
        <authorList>
            <person name="Kawai M."/>
            <person name="Futagami T."/>
            <person name="Toyoda A."/>
            <person name="Takaki Y."/>
            <person name="Nishi S."/>
            <person name="Hori S."/>
            <person name="Arai W."/>
            <person name="Tsubouchi T."/>
            <person name="Morono Y."/>
            <person name="Uchiyama I."/>
            <person name="Ito T."/>
            <person name="Fujiyama A."/>
            <person name="Inagaki F."/>
            <person name="Takami H."/>
        </authorList>
    </citation>
    <scope>NUCLEOTIDE SEQUENCE</scope>
    <source>
        <strain evidence="2">Expedition CK06-06</strain>
    </source>
</reference>
<feature type="domain" description="Dihydroprymidine dehydrogenase" evidence="1">
    <location>
        <begin position="19"/>
        <end position="128"/>
    </location>
</feature>
<dbReference type="InterPro" id="IPR009051">
    <property type="entry name" value="Helical_ferredxn"/>
</dbReference>
<protein>
    <recommendedName>
        <fullName evidence="1">Dihydroprymidine dehydrogenase domain-containing protein</fullName>
    </recommendedName>
</protein>
<evidence type="ECO:0000313" key="2">
    <source>
        <dbReference type="EMBL" id="GAF84270.1"/>
    </source>
</evidence>
<dbReference type="InterPro" id="IPR028261">
    <property type="entry name" value="DPD_II"/>
</dbReference>
<dbReference type="InterPro" id="IPR036188">
    <property type="entry name" value="FAD/NAD-bd_sf"/>
</dbReference>
<dbReference type="EMBL" id="BARS01002331">
    <property type="protein sequence ID" value="GAF84270.1"/>
    <property type="molecule type" value="Genomic_DNA"/>
</dbReference>
<dbReference type="AlphaFoldDB" id="X0U6X6"/>
<sequence length="229" mass="25381">MDKKKIPRQKMSVQDPKERIKNFSSVALGYSKEQAVLEAKRCLQCKKPVCIAGCPVEIDIPAFVKKIAEEDFASAAKILKDKNNLPAICGRVCPQETQCEIKCVLAKKYEPVAIGRLERFAADWEMEHACNVKSVMCNGKTKEQKADSNISHSTLNIKHHRIAVIGSGPAGLTCGADLTKMGYNVTIFESLHETGGVLMYGIPEFRLPKKIVKEEIDYIKSLGVDIKTN</sequence>
<dbReference type="SUPFAM" id="SSF51971">
    <property type="entry name" value="Nucleotide-binding domain"/>
    <property type="match status" value="1"/>
</dbReference>
<comment type="caution">
    <text evidence="2">The sequence shown here is derived from an EMBL/GenBank/DDBJ whole genome shotgun (WGS) entry which is preliminary data.</text>
</comment>
<feature type="non-terminal residue" evidence="2">
    <location>
        <position position="229"/>
    </location>
</feature>
<dbReference type="Pfam" id="PF13450">
    <property type="entry name" value="NAD_binding_8"/>
    <property type="match status" value="1"/>
</dbReference>
<dbReference type="Gene3D" id="3.50.50.60">
    <property type="entry name" value="FAD/NAD(P)-binding domain"/>
    <property type="match status" value="1"/>
</dbReference>
<dbReference type="PANTHER" id="PTHR42783">
    <property type="entry name" value="GLUTAMATE SYNTHASE [NADPH] SMALL CHAIN"/>
    <property type="match status" value="1"/>
</dbReference>
<dbReference type="Gene3D" id="1.10.1060.10">
    <property type="entry name" value="Alpha-helical ferredoxin"/>
    <property type="match status" value="1"/>
</dbReference>
<accession>X0U6X6</accession>
<dbReference type="PRINTS" id="PR00419">
    <property type="entry name" value="ADXRDTASE"/>
</dbReference>
<name>X0U6X6_9ZZZZ</name>
<dbReference type="PANTHER" id="PTHR42783:SF3">
    <property type="entry name" value="GLUTAMATE SYNTHASE [NADPH] SMALL CHAIN-RELATED"/>
    <property type="match status" value="1"/>
</dbReference>
<gene>
    <name evidence="2" type="ORF">S01H1_04417</name>
</gene>
<organism evidence="2">
    <name type="scientific">marine sediment metagenome</name>
    <dbReference type="NCBI Taxonomy" id="412755"/>
    <lineage>
        <taxon>unclassified sequences</taxon>
        <taxon>metagenomes</taxon>
        <taxon>ecological metagenomes</taxon>
    </lineage>
</organism>
<dbReference type="SUPFAM" id="SSF46548">
    <property type="entry name" value="alpha-helical ferredoxin"/>
    <property type="match status" value="1"/>
</dbReference>